<dbReference type="InterPro" id="IPR004629">
    <property type="entry name" value="WecG_TagA_CpsF"/>
</dbReference>
<evidence type="ECO:0000313" key="6">
    <source>
        <dbReference type="Proteomes" id="UP000193409"/>
    </source>
</evidence>
<dbReference type="GO" id="GO:0000271">
    <property type="term" value="P:polysaccharide biosynthetic process"/>
    <property type="evidence" value="ECO:0007669"/>
    <property type="project" value="UniProtKB-KW"/>
</dbReference>
<dbReference type="PANTHER" id="PTHR30576">
    <property type="entry name" value="COLANIC BIOSYNTHESIS UDP-GLUCOSE LIPID CARRIER TRANSFERASE"/>
    <property type="match status" value="1"/>
</dbReference>
<feature type="domain" description="Bacterial sugar transferase" evidence="4">
    <location>
        <begin position="266"/>
        <end position="453"/>
    </location>
</feature>
<protein>
    <submittedName>
        <fullName evidence="5">Putative sugar transferase EpsL</fullName>
        <ecNumber evidence="5">2.-.-.-</ecNumber>
    </submittedName>
</protein>
<dbReference type="NCBIfam" id="TIGR00696">
    <property type="entry name" value="wecG_tagA_cpsF"/>
    <property type="match status" value="1"/>
</dbReference>
<evidence type="ECO:0000256" key="1">
    <source>
        <dbReference type="ARBA" id="ARBA00006464"/>
    </source>
</evidence>
<dbReference type="PANTHER" id="PTHR30576:SF10">
    <property type="entry name" value="SLL5057 PROTEIN"/>
    <property type="match status" value="1"/>
</dbReference>
<gene>
    <name evidence="5" type="primary">epsL</name>
    <name evidence="5" type="ORF">PSA7680_00792</name>
</gene>
<dbReference type="Proteomes" id="UP000193409">
    <property type="component" value="Unassembled WGS sequence"/>
</dbReference>
<reference evidence="5 6" key="1">
    <citation type="submission" date="2017-03" db="EMBL/GenBank/DDBJ databases">
        <authorList>
            <person name="Afonso C.L."/>
            <person name="Miller P.J."/>
            <person name="Scott M.A."/>
            <person name="Spackman E."/>
            <person name="Goraichik I."/>
            <person name="Dimitrov K.M."/>
            <person name="Suarez D.L."/>
            <person name="Swayne D.E."/>
        </authorList>
    </citation>
    <scope>NUCLEOTIDE SEQUENCE [LARGE SCALE GENOMIC DNA]</scope>
    <source>
        <strain evidence="5 6">CECT 7680</strain>
    </source>
</reference>
<dbReference type="Pfam" id="PF03808">
    <property type="entry name" value="Glyco_tran_WecG"/>
    <property type="match status" value="1"/>
</dbReference>
<evidence type="ECO:0000256" key="2">
    <source>
        <dbReference type="ARBA" id="ARBA00023169"/>
    </source>
</evidence>
<keyword evidence="2" id="KW-0270">Exopolysaccharide synthesis</keyword>
<evidence type="ECO:0000313" key="5">
    <source>
        <dbReference type="EMBL" id="SLN21500.1"/>
    </source>
</evidence>
<sequence length="459" mass="49980">MEMRHEYLVPHADTPLPQRPEVEILGTTLANVTAPQAIEAIFAPGRRRVCFLNAHCANTAARNGAYAKALSRADLVLADGIGVEIAARMKGARIAENLNGTDLTPRIMREAAARGMSVFLFGGRPGTAERAAEAIAAAVPGLRIAGTRDGYGGAQDATGAIAAINDSGADIVLVAMGVPRQELWMDRFAPLLNARITIGVGALFDFWAGNVRRAPRPVRAARMEWAWRLAMEPRRMAKRYLVGNATFLARAAGAALKARAARVSPKRLLDIAVSLGALAILVPIFIPLMIAIRLESRGPAMFRQTRVGKDGETFTLYKLRSMYVDAEERRAALLATSDREGICFKSKSDPRVTRIGRFIRRYSLDELPQILNVLKGDMSIVGPRPALQEEVAAYPPEALERLRVKPGLTGLWQVSGRADIGFERMVDMDVAYVRSQSLLLDLLLIGLTFRTVISGRGAY</sequence>
<dbReference type="AlphaFoldDB" id="A0A1Y5RNA5"/>
<dbReference type="EC" id="2.-.-.-" evidence="5"/>
<keyword evidence="3" id="KW-1133">Transmembrane helix</keyword>
<comment type="similarity">
    <text evidence="1">Belongs to the bacterial sugar transferase family.</text>
</comment>
<organism evidence="5 6">
    <name type="scientific">Pseudoruegeria aquimaris</name>
    <dbReference type="NCBI Taxonomy" id="393663"/>
    <lineage>
        <taxon>Bacteria</taxon>
        <taxon>Pseudomonadati</taxon>
        <taxon>Pseudomonadota</taxon>
        <taxon>Alphaproteobacteria</taxon>
        <taxon>Rhodobacterales</taxon>
        <taxon>Roseobacteraceae</taxon>
        <taxon>Pseudoruegeria</taxon>
    </lineage>
</organism>
<feature type="transmembrane region" description="Helical" evidence="3">
    <location>
        <begin position="271"/>
        <end position="294"/>
    </location>
</feature>
<name>A0A1Y5RNA5_9RHOB</name>
<dbReference type="InterPro" id="IPR003362">
    <property type="entry name" value="Bact_transf"/>
</dbReference>
<evidence type="ECO:0000259" key="4">
    <source>
        <dbReference type="Pfam" id="PF02397"/>
    </source>
</evidence>
<dbReference type="GO" id="GO:0016780">
    <property type="term" value="F:phosphotransferase activity, for other substituted phosphate groups"/>
    <property type="evidence" value="ECO:0007669"/>
    <property type="project" value="TreeGrafter"/>
</dbReference>
<dbReference type="RefSeq" id="WP_139838547.1">
    <property type="nucleotide sequence ID" value="NZ_FWFQ01000004.1"/>
</dbReference>
<keyword evidence="5" id="KW-0808">Transferase</keyword>
<dbReference type="Pfam" id="PF02397">
    <property type="entry name" value="Bac_transf"/>
    <property type="match status" value="1"/>
</dbReference>
<dbReference type="EMBL" id="FWFQ01000004">
    <property type="protein sequence ID" value="SLN21500.1"/>
    <property type="molecule type" value="Genomic_DNA"/>
</dbReference>
<proteinExistence type="inferred from homology"/>
<keyword evidence="3" id="KW-0472">Membrane</keyword>
<keyword evidence="3" id="KW-0812">Transmembrane</keyword>
<evidence type="ECO:0000256" key="3">
    <source>
        <dbReference type="SAM" id="Phobius"/>
    </source>
</evidence>
<dbReference type="OrthoDB" id="9808602at2"/>
<dbReference type="CDD" id="cd06533">
    <property type="entry name" value="Glyco_transf_WecG_TagA"/>
    <property type="match status" value="1"/>
</dbReference>
<keyword evidence="6" id="KW-1185">Reference proteome</keyword>
<accession>A0A1Y5RNA5</accession>